<name>A0A3P7T4C7_9BILA</name>
<evidence type="ECO:0000313" key="2">
    <source>
        <dbReference type="Proteomes" id="UP000280834"/>
    </source>
</evidence>
<keyword evidence="2" id="KW-1185">Reference proteome</keyword>
<dbReference type="EMBL" id="UZAG01003678">
    <property type="protein sequence ID" value="VDO15716.1"/>
    <property type="molecule type" value="Genomic_DNA"/>
</dbReference>
<gene>
    <name evidence="1" type="ORF">BTMF_LOCUS3900</name>
</gene>
<sequence>MQFCIIITFSGFEKMSSAPSRSNLSKKPMYFLHFTTHRVTILHAIPHHTCYISIIPRIHRDIFMKWCGESKKWHIHIVTPGTSSFYWRSFRCCNLLDEY</sequence>
<evidence type="ECO:0000313" key="1">
    <source>
        <dbReference type="EMBL" id="VDO15716.1"/>
    </source>
</evidence>
<accession>A0A3P7T4C7</accession>
<dbReference type="AlphaFoldDB" id="A0A3P7T4C7"/>
<proteinExistence type="predicted"/>
<protein>
    <submittedName>
        <fullName evidence="1">Uncharacterized protein</fullName>
    </submittedName>
</protein>
<feature type="non-terminal residue" evidence="1">
    <location>
        <position position="99"/>
    </location>
</feature>
<reference evidence="1 2" key="1">
    <citation type="submission" date="2018-11" db="EMBL/GenBank/DDBJ databases">
        <authorList>
            <consortium name="Pathogen Informatics"/>
        </authorList>
    </citation>
    <scope>NUCLEOTIDE SEQUENCE [LARGE SCALE GENOMIC DNA]</scope>
</reference>
<organism evidence="1 2">
    <name type="scientific">Brugia timori</name>
    <dbReference type="NCBI Taxonomy" id="42155"/>
    <lineage>
        <taxon>Eukaryota</taxon>
        <taxon>Metazoa</taxon>
        <taxon>Ecdysozoa</taxon>
        <taxon>Nematoda</taxon>
        <taxon>Chromadorea</taxon>
        <taxon>Rhabditida</taxon>
        <taxon>Spirurina</taxon>
        <taxon>Spiruromorpha</taxon>
        <taxon>Filarioidea</taxon>
        <taxon>Onchocercidae</taxon>
        <taxon>Brugia</taxon>
    </lineage>
</organism>
<dbReference type="Proteomes" id="UP000280834">
    <property type="component" value="Unassembled WGS sequence"/>
</dbReference>